<dbReference type="RefSeq" id="WP_216488420.1">
    <property type="nucleotide sequence ID" value="NZ_JAHMHH010000001.1"/>
</dbReference>
<keyword evidence="1 3" id="KW-0378">Hydrolase</keyword>
<dbReference type="NCBIfam" id="TIGR01249">
    <property type="entry name" value="pro_imino_pep_1"/>
    <property type="match status" value="1"/>
</dbReference>
<keyword evidence="4" id="KW-1185">Reference proteome</keyword>
<dbReference type="PIRSF" id="PIRSF006431">
    <property type="entry name" value="Pept_S33"/>
    <property type="match status" value="1"/>
</dbReference>
<evidence type="ECO:0000256" key="1">
    <source>
        <dbReference type="PIRNR" id="PIRNR006431"/>
    </source>
</evidence>
<dbReference type="Proteomes" id="UP000718793">
    <property type="component" value="Unassembled WGS sequence"/>
</dbReference>
<dbReference type="GO" id="GO:0004177">
    <property type="term" value="F:aminopeptidase activity"/>
    <property type="evidence" value="ECO:0007669"/>
    <property type="project" value="UniProtKB-KW"/>
</dbReference>
<comment type="caution">
    <text evidence="3">The sequence shown here is derived from an EMBL/GenBank/DDBJ whole genome shotgun (WGS) entry which is preliminary data.</text>
</comment>
<organism evidence="3 4">
    <name type="scientific">Mycoplasma zalophi</name>
    <dbReference type="NCBI Taxonomy" id="191287"/>
    <lineage>
        <taxon>Bacteria</taxon>
        <taxon>Bacillati</taxon>
        <taxon>Mycoplasmatota</taxon>
        <taxon>Mollicutes</taxon>
        <taxon>Mycoplasmataceae</taxon>
        <taxon>Mycoplasma</taxon>
    </lineage>
</organism>
<dbReference type="InterPro" id="IPR000073">
    <property type="entry name" value="AB_hydrolase_1"/>
</dbReference>
<proteinExistence type="inferred from homology"/>
<dbReference type="PANTHER" id="PTHR43722:SF1">
    <property type="entry name" value="PROLINE IMINOPEPTIDASE"/>
    <property type="match status" value="1"/>
</dbReference>
<protein>
    <recommendedName>
        <fullName evidence="1">Proline iminopeptidase</fullName>
        <shortName evidence="1">PIP</shortName>
        <ecNumber evidence="1">3.4.11.5</ecNumber>
    </recommendedName>
    <alternativeName>
        <fullName evidence="1">Prolyl aminopeptidase</fullName>
    </alternativeName>
</protein>
<evidence type="ECO:0000259" key="2">
    <source>
        <dbReference type="Pfam" id="PF00561"/>
    </source>
</evidence>
<dbReference type="Pfam" id="PF00561">
    <property type="entry name" value="Abhydrolase_1"/>
    <property type="match status" value="1"/>
</dbReference>
<comment type="catalytic activity">
    <reaction evidence="1">
        <text>Release of N-terminal proline from a peptide.</text>
        <dbReference type="EC" id="3.4.11.5"/>
    </reaction>
</comment>
<evidence type="ECO:0000313" key="3">
    <source>
        <dbReference type="EMBL" id="MBU4692117.1"/>
    </source>
</evidence>
<evidence type="ECO:0000313" key="4">
    <source>
        <dbReference type="Proteomes" id="UP000718793"/>
    </source>
</evidence>
<dbReference type="InterPro" id="IPR005944">
    <property type="entry name" value="Pro_iminopeptidase"/>
</dbReference>
<dbReference type="EC" id="3.4.11.5" evidence="1"/>
<feature type="domain" description="AB hydrolase-1" evidence="2">
    <location>
        <begin position="31"/>
        <end position="288"/>
    </location>
</feature>
<keyword evidence="1 3" id="KW-0031">Aminopeptidase</keyword>
<keyword evidence="1" id="KW-0963">Cytoplasm</keyword>
<comment type="subcellular location">
    <subcellularLocation>
        <location evidence="1">Cytoplasm</location>
    </subcellularLocation>
</comment>
<accession>A0ABS6DP75</accession>
<name>A0ABS6DP75_9MOLU</name>
<keyword evidence="1" id="KW-0645">Protease</keyword>
<gene>
    <name evidence="3" type="primary">pip</name>
    <name evidence="3" type="ORF">KQ875_00700</name>
</gene>
<reference evidence="3" key="1">
    <citation type="submission" date="2021-06" db="EMBL/GenBank/DDBJ databases">
        <title>Novel Mycoplasma species detected in California sea lions (Zalophus californianus) from the USA.</title>
        <authorList>
            <person name="Volokhov D.V."/>
            <person name="Furtak V.A."/>
            <person name="Zagorodnyaya T.A."/>
        </authorList>
    </citation>
    <scope>NUCLEOTIDE SEQUENCE [LARGE SCALE GENOMIC DNA]</scope>
    <source>
        <strain evidence="3">CSL 5346</strain>
    </source>
</reference>
<comment type="similarity">
    <text evidence="1">Belongs to the peptidase S33 family.</text>
</comment>
<dbReference type="PANTHER" id="PTHR43722">
    <property type="entry name" value="PROLINE IMINOPEPTIDASE"/>
    <property type="match status" value="1"/>
</dbReference>
<sequence>MYKHNNFQEFYLNSNQHKIYYSVSGNPNGIPVIFVHGGPGGGTTSEDTRFFDPEVFKVILFDQRGCGQSLPAAEIKNNNTHLLIEDMENIRKILNIDKWIIFGGSWGTTLSLLYAQKYPENVIHMVLRGIFLARNSDLEWLYGNNGASVFFTKEYEKFQQYSNQNTTSSIIKFYYDQIQNKDLNIAAEAAKQWADWEMSVITLLPNKNTIENAQDIINFSILETHYFINNCFIEENQILNNAHKIKDIPIEIIHGRYDVDCRVSSAYELSKHLNKCNLQIIEAAGHSSREQGIELALFKTMEKLKMFIE</sequence>
<dbReference type="EMBL" id="JAHMHH010000001">
    <property type="protein sequence ID" value="MBU4692117.1"/>
    <property type="molecule type" value="Genomic_DNA"/>
</dbReference>